<sequence>MGSVPNICQLAPNTLTIQDDRRPSVLVLKRLFSRDSIATNSRYTYDLYPPSNYEYSLCGKEFLLKIVEILVSIICAGLFTDGVQQNLEYSTSSVLFPNVVFSSCIINTSVIALGYLLGQVMPEVLIRAFNAIAVILYFVSVCITAITWFEIARYVEGEDILSARLLLAQVFTSSLNVVLYSVDIAISIRKSLRGA</sequence>
<dbReference type="Proteomes" id="UP001056778">
    <property type="component" value="Chromosome 8"/>
</dbReference>
<evidence type="ECO:0000313" key="2">
    <source>
        <dbReference type="Proteomes" id="UP001056778"/>
    </source>
</evidence>
<name>A0ACB9SV87_HOLOL</name>
<organism evidence="1 2">
    <name type="scientific">Holotrichia oblita</name>
    <name type="common">Chafer beetle</name>
    <dbReference type="NCBI Taxonomy" id="644536"/>
    <lineage>
        <taxon>Eukaryota</taxon>
        <taxon>Metazoa</taxon>
        <taxon>Ecdysozoa</taxon>
        <taxon>Arthropoda</taxon>
        <taxon>Hexapoda</taxon>
        <taxon>Insecta</taxon>
        <taxon>Pterygota</taxon>
        <taxon>Neoptera</taxon>
        <taxon>Endopterygota</taxon>
        <taxon>Coleoptera</taxon>
        <taxon>Polyphaga</taxon>
        <taxon>Scarabaeiformia</taxon>
        <taxon>Scarabaeidae</taxon>
        <taxon>Melolonthinae</taxon>
        <taxon>Holotrichia</taxon>
    </lineage>
</organism>
<proteinExistence type="predicted"/>
<keyword evidence="2" id="KW-1185">Reference proteome</keyword>
<comment type="caution">
    <text evidence="1">The sequence shown here is derived from an EMBL/GenBank/DDBJ whole genome shotgun (WGS) entry which is preliminary data.</text>
</comment>
<protein>
    <submittedName>
        <fullName evidence="1">Uncharacterized protein</fullName>
    </submittedName>
</protein>
<evidence type="ECO:0000313" key="1">
    <source>
        <dbReference type="EMBL" id="KAI4457070.1"/>
    </source>
</evidence>
<accession>A0ACB9SV87</accession>
<gene>
    <name evidence="1" type="ORF">MML48_8g00009728</name>
</gene>
<reference evidence="1" key="1">
    <citation type="submission" date="2022-04" db="EMBL/GenBank/DDBJ databases">
        <title>Chromosome-scale genome assembly of Holotrichia oblita Faldermann.</title>
        <authorList>
            <person name="Rongchong L."/>
        </authorList>
    </citation>
    <scope>NUCLEOTIDE SEQUENCE</scope>
    <source>
        <strain evidence="1">81SQS9</strain>
    </source>
</reference>
<dbReference type="EMBL" id="CM043022">
    <property type="protein sequence ID" value="KAI4457070.1"/>
    <property type="molecule type" value="Genomic_DNA"/>
</dbReference>